<reference evidence="1" key="1">
    <citation type="journal article" date="2021" name="Proc. Natl. Acad. Sci. U.S.A.">
        <title>A Catalog of Tens of Thousands of Viruses from Human Metagenomes Reveals Hidden Associations with Chronic Diseases.</title>
        <authorList>
            <person name="Tisza M.J."/>
            <person name="Buck C.B."/>
        </authorList>
    </citation>
    <scope>NUCLEOTIDE SEQUENCE</scope>
    <source>
        <strain evidence="1">Ctiha2</strain>
    </source>
</reference>
<protein>
    <submittedName>
        <fullName evidence="1">Uncharacterized protein</fullName>
    </submittedName>
</protein>
<evidence type="ECO:0000313" key="1">
    <source>
        <dbReference type="EMBL" id="DAE30496.1"/>
    </source>
</evidence>
<accession>A0A8S5RGI7</accession>
<name>A0A8S5RGI7_9VIRU</name>
<sequence>MCIYTCNSLTKVTTDSYIRYGGVIMHIKNSEIYNLSYFNSVLL</sequence>
<organism evidence="1">
    <name type="scientific">virus sp. ctiha2</name>
    <dbReference type="NCBI Taxonomy" id="2827299"/>
    <lineage>
        <taxon>Viruses</taxon>
    </lineage>
</organism>
<dbReference type="EMBL" id="BK059104">
    <property type="protein sequence ID" value="DAE30496.1"/>
    <property type="molecule type" value="Genomic_DNA"/>
</dbReference>
<proteinExistence type="predicted"/>